<gene>
    <name evidence="2" type="ORF">GLW36_03135</name>
</gene>
<dbReference type="EMBL" id="WMEO01000003">
    <property type="protein sequence ID" value="MYL15643.1"/>
    <property type="molecule type" value="Genomic_DNA"/>
</dbReference>
<protein>
    <recommendedName>
        <fullName evidence="4">Copper chaperone</fullName>
    </recommendedName>
</protein>
<feature type="region of interest" description="Disordered" evidence="1">
    <location>
        <begin position="57"/>
        <end position="79"/>
    </location>
</feature>
<evidence type="ECO:0000313" key="3">
    <source>
        <dbReference type="Proteomes" id="UP000460194"/>
    </source>
</evidence>
<evidence type="ECO:0000313" key="2">
    <source>
        <dbReference type="EMBL" id="MYL15643.1"/>
    </source>
</evidence>
<name>A0A6B1IAD3_9EURY</name>
<comment type="caution">
    <text evidence="2">The sequence shown here is derived from an EMBL/GenBank/DDBJ whole genome shotgun (WGS) entry which is preliminary data.</text>
</comment>
<dbReference type="AlphaFoldDB" id="A0A6B1IAD3"/>
<reference evidence="2 3" key="1">
    <citation type="submission" date="2019-11" db="EMBL/GenBank/DDBJ databases">
        <title>Genome sequences of 17 halophilic strains isolated from different environments.</title>
        <authorList>
            <person name="Furrow R.E."/>
        </authorList>
    </citation>
    <scope>NUCLEOTIDE SEQUENCE [LARGE SCALE GENOMIC DNA]</scope>
    <source>
        <strain evidence="2 3">22517_05_Cabo</strain>
    </source>
</reference>
<sequence length="79" mass="8548">MSVDPGLVEAVEQLPDADPESIVQADDGHGHFIFNADADEQDTDEIDEALNDAGYERNGHLPIPGMVQQNFTPIEEGEA</sequence>
<organism evidence="2 3">
    <name type="scientific">Halorubrum distributum</name>
    <dbReference type="NCBI Taxonomy" id="29283"/>
    <lineage>
        <taxon>Archaea</taxon>
        <taxon>Methanobacteriati</taxon>
        <taxon>Methanobacteriota</taxon>
        <taxon>Stenosarchaea group</taxon>
        <taxon>Halobacteria</taxon>
        <taxon>Halobacteriales</taxon>
        <taxon>Haloferacaceae</taxon>
        <taxon>Halorubrum</taxon>
        <taxon>Halorubrum distributum group</taxon>
    </lineage>
</organism>
<accession>A0A6B1IAD3</accession>
<proteinExistence type="predicted"/>
<dbReference type="RefSeq" id="WP_159368630.1">
    <property type="nucleotide sequence ID" value="NZ_WMEO01000003.1"/>
</dbReference>
<evidence type="ECO:0000256" key="1">
    <source>
        <dbReference type="SAM" id="MobiDB-lite"/>
    </source>
</evidence>
<evidence type="ECO:0008006" key="4">
    <source>
        <dbReference type="Google" id="ProtNLM"/>
    </source>
</evidence>
<dbReference type="Proteomes" id="UP000460194">
    <property type="component" value="Unassembled WGS sequence"/>
</dbReference>